<dbReference type="EMBL" id="CAAALY010131739">
    <property type="protein sequence ID" value="VEL32227.1"/>
    <property type="molecule type" value="Genomic_DNA"/>
</dbReference>
<evidence type="ECO:0000313" key="2">
    <source>
        <dbReference type="EMBL" id="VEL32227.1"/>
    </source>
</evidence>
<proteinExistence type="predicted"/>
<feature type="compositionally biased region" description="Gly residues" evidence="1">
    <location>
        <begin position="44"/>
        <end position="57"/>
    </location>
</feature>
<feature type="region of interest" description="Disordered" evidence="1">
    <location>
        <begin position="1"/>
        <end position="59"/>
    </location>
</feature>
<gene>
    <name evidence="2" type="ORF">PXEA_LOCUS25667</name>
</gene>
<dbReference type="AlphaFoldDB" id="A0A3S5B339"/>
<protein>
    <submittedName>
        <fullName evidence="2">Uncharacterized protein</fullName>
    </submittedName>
</protein>
<evidence type="ECO:0000313" key="3">
    <source>
        <dbReference type="Proteomes" id="UP000784294"/>
    </source>
</evidence>
<sequence length="84" mass="8845">MREADSFGLEETPAPGQSPMSAPTGRPSRFTGGGYGQTSSGALTAGGEGHHTSGGGSLSQLQYREFVLRTRVPLDREKRSVFMG</sequence>
<name>A0A3S5B339_9PLAT</name>
<reference evidence="2" key="1">
    <citation type="submission" date="2018-11" db="EMBL/GenBank/DDBJ databases">
        <authorList>
            <consortium name="Pathogen Informatics"/>
        </authorList>
    </citation>
    <scope>NUCLEOTIDE SEQUENCE</scope>
</reference>
<dbReference type="Proteomes" id="UP000784294">
    <property type="component" value="Unassembled WGS sequence"/>
</dbReference>
<organism evidence="2 3">
    <name type="scientific">Protopolystoma xenopodis</name>
    <dbReference type="NCBI Taxonomy" id="117903"/>
    <lineage>
        <taxon>Eukaryota</taxon>
        <taxon>Metazoa</taxon>
        <taxon>Spiralia</taxon>
        <taxon>Lophotrochozoa</taxon>
        <taxon>Platyhelminthes</taxon>
        <taxon>Monogenea</taxon>
        <taxon>Polyopisthocotylea</taxon>
        <taxon>Polystomatidea</taxon>
        <taxon>Polystomatidae</taxon>
        <taxon>Protopolystoma</taxon>
    </lineage>
</organism>
<accession>A0A3S5B339</accession>
<comment type="caution">
    <text evidence="2">The sequence shown here is derived from an EMBL/GenBank/DDBJ whole genome shotgun (WGS) entry which is preliminary data.</text>
</comment>
<evidence type="ECO:0000256" key="1">
    <source>
        <dbReference type="SAM" id="MobiDB-lite"/>
    </source>
</evidence>
<keyword evidence="3" id="KW-1185">Reference proteome</keyword>